<organism evidence="2 3">
    <name type="scientific">Mollisia scopiformis</name>
    <name type="common">Conifer needle endophyte fungus</name>
    <name type="synonym">Phialocephala scopiformis</name>
    <dbReference type="NCBI Taxonomy" id="149040"/>
    <lineage>
        <taxon>Eukaryota</taxon>
        <taxon>Fungi</taxon>
        <taxon>Dikarya</taxon>
        <taxon>Ascomycota</taxon>
        <taxon>Pezizomycotina</taxon>
        <taxon>Leotiomycetes</taxon>
        <taxon>Helotiales</taxon>
        <taxon>Mollisiaceae</taxon>
        <taxon>Mollisia</taxon>
    </lineage>
</organism>
<protein>
    <submittedName>
        <fullName evidence="2">Uncharacterized protein</fullName>
    </submittedName>
</protein>
<dbReference type="EMBL" id="KQ947415">
    <property type="protein sequence ID" value="KUJ16893.1"/>
    <property type="molecule type" value="Genomic_DNA"/>
</dbReference>
<name>A0A194X9Q1_MOLSC</name>
<evidence type="ECO:0000256" key="1">
    <source>
        <dbReference type="SAM" id="SignalP"/>
    </source>
</evidence>
<evidence type="ECO:0000313" key="3">
    <source>
        <dbReference type="Proteomes" id="UP000070700"/>
    </source>
</evidence>
<dbReference type="OrthoDB" id="4500945at2759"/>
<proteinExistence type="predicted"/>
<dbReference type="RefSeq" id="XP_018071248.1">
    <property type="nucleotide sequence ID" value="XM_018219854.1"/>
</dbReference>
<keyword evidence="1" id="KW-0732">Signal</keyword>
<gene>
    <name evidence="2" type="ORF">LY89DRAFT_733894</name>
</gene>
<dbReference type="InParanoid" id="A0A194X9Q1"/>
<dbReference type="GeneID" id="28829580"/>
<dbReference type="KEGG" id="psco:LY89DRAFT_733894"/>
<sequence>MQFITVIVTLFAAVSAIPTGTEASLNEARALGNEVAERSIASTVCNGACDVTCNSTVLALAQTECLKICKAKC</sequence>
<feature type="chain" id="PRO_5008268039" evidence="1">
    <location>
        <begin position="17"/>
        <end position="73"/>
    </location>
</feature>
<dbReference type="AlphaFoldDB" id="A0A194X9Q1"/>
<evidence type="ECO:0000313" key="2">
    <source>
        <dbReference type="EMBL" id="KUJ16893.1"/>
    </source>
</evidence>
<accession>A0A194X9Q1</accession>
<dbReference type="Proteomes" id="UP000070700">
    <property type="component" value="Unassembled WGS sequence"/>
</dbReference>
<keyword evidence="3" id="KW-1185">Reference proteome</keyword>
<reference evidence="2 3" key="1">
    <citation type="submission" date="2015-10" db="EMBL/GenBank/DDBJ databases">
        <title>Full genome of DAOMC 229536 Phialocephala scopiformis, a fungal endophyte of spruce producing the potent anti-insectan compound rugulosin.</title>
        <authorList>
            <consortium name="DOE Joint Genome Institute"/>
            <person name="Walker A.K."/>
            <person name="Frasz S.L."/>
            <person name="Seifert K.A."/>
            <person name="Miller J.D."/>
            <person name="Mondo S.J."/>
            <person name="Labutti K."/>
            <person name="Lipzen A."/>
            <person name="Dockter R."/>
            <person name="Kennedy M."/>
            <person name="Grigoriev I.V."/>
            <person name="Spatafora J.W."/>
        </authorList>
    </citation>
    <scope>NUCLEOTIDE SEQUENCE [LARGE SCALE GENOMIC DNA]</scope>
    <source>
        <strain evidence="2 3">CBS 120377</strain>
    </source>
</reference>
<feature type="signal peptide" evidence="1">
    <location>
        <begin position="1"/>
        <end position="16"/>
    </location>
</feature>